<evidence type="ECO:0000313" key="5">
    <source>
        <dbReference type="EMBL" id="QCU90914.1"/>
    </source>
</evidence>
<dbReference type="NCBIfam" id="TIGR00254">
    <property type="entry name" value="GGDEF"/>
    <property type="match status" value="1"/>
</dbReference>
<dbReference type="Pfam" id="PF00990">
    <property type="entry name" value="GGDEF"/>
    <property type="match status" value="1"/>
</dbReference>
<evidence type="ECO:0000259" key="4">
    <source>
        <dbReference type="PROSITE" id="PS50887"/>
    </source>
</evidence>
<dbReference type="SMART" id="SM00086">
    <property type="entry name" value="PAC"/>
    <property type="match status" value="3"/>
</dbReference>
<dbReference type="OrthoDB" id="92309at2"/>
<dbReference type="GO" id="GO:0003824">
    <property type="term" value="F:catalytic activity"/>
    <property type="evidence" value="ECO:0007669"/>
    <property type="project" value="UniProtKB-ARBA"/>
</dbReference>
<dbReference type="InterPro" id="IPR001610">
    <property type="entry name" value="PAC"/>
</dbReference>
<evidence type="ECO:0000313" key="6">
    <source>
        <dbReference type="Proteomes" id="UP000304864"/>
    </source>
</evidence>
<dbReference type="CDD" id="cd00130">
    <property type="entry name" value="PAS"/>
    <property type="match status" value="2"/>
</dbReference>
<dbReference type="CDD" id="cd01949">
    <property type="entry name" value="GGDEF"/>
    <property type="match status" value="1"/>
</dbReference>
<dbReference type="InterPro" id="IPR000160">
    <property type="entry name" value="GGDEF_dom"/>
</dbReference>
<dbReference type="InterPro" id="IPR043128">
    <property type="entry name" value="Rev_trsase/Diguanyl_cyclase"/>
</dbReference>
<dbReference type="FunFam" id="3.30.70.270:FF:000001">
    <property type="entry name" value="Diguanylate cyclase domain protein"/>
    <property type="match status" value="1"/>
</dbReference>
<evidence type="ECO:0000259" key="2">
    <source>
        <dbReference type="PROSITE" id="PS50112"/>
    </source>
</evidence>
<dbReference type="PROSITE" id="PS50113">
    <property type="entry name" value="PAC"/>
    <property type="match status" value="1"/>
</dbReference>
<organism evidence="5 6">
    <name type="scientific">Thiomicrorhabdus sediminis</name>
    <dbReference type="NCBI Taxonomy" id="2580412"/>
    <lineage>
        <taxon>Bacteria</taxon>
        <taxon>Pseudomonadati</taxon>
        <taxon>Pseudomonadota</taxon>
        <taxon>Gammaproteobacteria</taxon>
        <taxon>Thiotrichales</taxon>
        <taxon>Piscirickettsiaceae</taxon>
        <taxon>Thiomicrorhabdus</taxon>
    </lineage>
</organism>
<reference evidence="5 6" key="1">
    <citation type="submission" date="2019-05" db="EMBL/GenBank/DDBJ databases">
        <title>Thiomicrorhabdus sediminis sp. nov, a novel sulfur-oxidizing bacterium isolated from coastal sediment.</title>
        <authorList>
            <person name="Liu X."/>
        </authorList>
    </citation>
    <scope>NUCLEOTIDE SEQUENCE [LARGE SCALE GENOMIC DNA]</scope>
    <source>
        <strain evidence="5 6">G1</strain>
    </source>
</reference>
<feature type="domain" description="PAC" evidence="3">
    <location>
        <begin position="327"/>
        <end position="381"/>
    </location>
</feature>
<dbReference type="SMART" id="SM00091">
    <property type="entry name" value="PAS"/>
    <property type="match status" value="3"/>
</dbReference>
<comment type="cofactor">
    <cofactor evidence="1">
        <name>Mg(2+)</name>
        <dbReference type="ChEBI" id="CHEBI:18420"/>
    </cofactor>
</comment>
<dbReference type="Pfam" id="PF13188">
    <property type="entry name" value="PAS_8"/>
    <property type="match status" value="1"/>
</dbReference>
<dbReference type="RefSeq" id="WP_138565588.1">
    <property type="nucleotide sequence ID" value="NZ_CP040602.1"/>
</dbReference>
<proteinExistence type="predicted"/>
<protein>
    <submittedName>
        <fullName evidence="5">PAS domain S-box protein</fullName>
    </submittedName>
</protein>
<dbReference type="SMART" id="SM00267">
    <property type="entry name" value="GGDEF"/>
    <property type="match status" value="1"/>
</dbReference>
<dbReference type="EMBL" id="CP040602">
    <property type="protein sequence ID" value="QCU90914.1"/>
    <property type="molecule type" value="Genomic_DNA"/>
</dbReference>
<sequence>MNHYQLNHEQLLTLGEVVNLTSIEVFIFKKSDLKFVYLNQGALNKIQYSMDEICQMTPLDIKHDLEPEAFRRILQQAEDNGKTGLLFETRHYPKNAPCYPVEVKIQLLSWENQPAYVVFSMDISSRKKLENELRESEQKFKQIAQSIEAGIFIYTDYYEYANPAFEKITDYRESELKTMHPWEGLDIDLQKQLKPIIKRRLSGESFPKNYQKIQFTTKNGVKKTLRVNTQTILFQGRFAGLGTVIDITDLHETKEKLQLFSHVVEQTEDFIRITDPDGIITYANPAFYRFTGYHENELIGENNRLFKSGKMPAEFYQKLWQTITSGKSFKGTFINCKKDGEIFYEQQTITPLTNSKGTITYFVSTGKDITDRVQLEQRNELLAKTDKLTGASNRHRGDEFLANATDYAHINDSPLSVLLFDIDFFKNINDEYGHQAGDKVLVHISDLMNRELRQTDLFVRWGGEEFLVIATHTDIDKATLLAERIRQKIDGDHYKNFSHLTVSCGVTQLKKNENTEHLIQRVDKALYQAKELGRNTVVTMA</sequence>
<dbReference type="InterPro" id="IPR035965">
    <property type="entry name" value="PAS-like_dom_sf"/>
</dbReference>
<dbReference type="PROSITE" id="PS50112">
    <property type="entry name" value="PAS"/>
    <property type="match status" value="1"/>
</dbReference>
<dbReference type="PANTHER" id="PTHR46663">
    <property type="entry name" value="DIGUANYLATE CYCLASE DGCT-RELATED"/>
    <property type="match status" value="1"/>
</dbReference>
<evidence type="ECO:0000259" key="3">
    <source>
        <dbReference type="PROSITE" id="PS50113"/>
    </source>
</evidence>
<dbReference type="NCBIfam" id="TIGR00229">
    <property type="entry name" value="sensory_box"/>
    <property type="match status" value="3"/>
</dbReference>
<evidence type="ECO:0000256" key="1">
    <source>
        <dbReference type="ARBA" id="ARBA00001946"/>
    </source>
</evidence>
<dbReference type="AlphaFoldDB" id="A0A4P9K730"/>
<dbReference type="PANTHER" id="PTHR46663:SF4">
    <property type="entry name" value="DIGUANYLATE CYCLASE DGCT-RELATED"/>
    <property type="match status" value="1"/>
</dbReference>
<dbReference type="InterPro" id="IPR000014">
    <property type="entry name" value="PAS"/>
</dbReference>
<dbReference type="PROSITE" id="PS50887">
    <property type="entry name" value="GGDEF"/>
    <property type="match status" value="1"/>
</dbReference>
<name>A0A4P9K730_9GAMM</name>
<accession>A0A4P9K730</accession>
<dbReference type="Gene3D" id="3.30.70.270">
    <property type="match status" value="1"/>
</dbReference>
<keyword evidence="6" id="KW-1185">Reference proteome</keyword>
<feature type="domain" description="PAS" evidence="2">
    <location>
        <begin position="256"/>
        <end position="302"/>
    </location>
</feature>
<dbReference type="KEGG" id="thig:FE785_09875"/>
<feature type="domain" description="GGDEF" evidence="4">
    <location>
        <begin position="413"/>
        <end position="541"/>
    </location>
</feature>
<gene>
    <name evidence="5" type="ORF">FE785_09875</name>
</gene>
<dbReference type="Pfam" id="PF13426">
    <property type="entry name" value="PAS_9"/>
    <property type="match status" value="2"/>
</dbReference>
<dbReference type="SUPFAM" id="SSF55785">
    <property type="entry name" value="PYP-like sensor domain (PAS domain)"/>
    <property type="match status" value="3"/>
</dbReference>
<dbReference type="InterPro" id="IPR000700">
    <property type="entry name" value="PAS-assoc_C"/>
</dbReference>
<dbReference type="InterPro" id="IPR052163">
    <property type="entry name" value="DGC-Regulatory_Protein"/>
</dbReference>
<dbReference type="Gene3D" id="3.30.450.20">
    <property type="entry name" value="PAS domain"/>
    <property type="match status" value="3"/>
</dbReference>
<dbReference type="Proteomes" id="UP000304864">
    <property type="component" value="Chromosome"/>
</dbReference>
<dbReference type="SUPFAM" id="SSF55073">
    <property type="entry name" value="Nucleotide cyclase"/>
    <property type="match status" value="1"/>
</dbReference>
<dbReference type="InterPro" id="IPR029787">
    <property type="entry name" value="Nucleotide_cyclase"/>
</dbReference>